<proteinExistence type="predicted"/>
<comment type="caution">
    <text evidence="2">The sequence shown here is derived from an EMBL/GenBank/DDBJ whole genome shotgun (WGS) entry which is preliminary data.</text>
</comment>
<gene>
    <name evidence="2" type="ORF">DI556_10970</name>
</gene>
<evidence type="ECO:0000313" key="2">
    <source>
        <dbReference type="EMBL" id="PZQ49387.1"/>
    </source>
</evidence>
<sequence length="66" mass="7081">MVGTPWQLVLWGFGATAVIEGLVLALAPRHLARVLDLLGRLDAGRRREIGLAVVAIGVMLLWLAHG</sequence>
<protein>
    <submittedName>
        <fullName evidence="2">DUF2065 domain-containing protein</fullName>
    </submittedName>
</protein>
<dbReference type="Pfam" id="PF09838">
    <property type="entry name" value="DUF2065"/>
    <property type="match status" value="1"/>
</dbReference>
<dbReference type="AlphaFoldDB" id="A0A2W5PWY7"/>
<feature type="transmembrane region" description="Helical" evidence="1">
    <location>
        <begin position="48"/>
        <end position="65"/>
    </location>
</feature>
<evidence type="ECO:0000256" key="1">
    <source>
        <dbReference type="SAM" id="Phobius"/>
    </source>
</evidence>
<evidence type="ECO:0000313" key="3">
    <source>
        <dbReference type="Proteomes" id="UP000249185"/>
    </source>
</evidence>
<reference evidence="2 3" key="1">
    <citation type="submission" date="2017-08" db="EMBL/GenBank/DDBJ databases">
        <title>Infants hospitalized years apart are colonized by the same room-sourced microbial strains.</title>
        <authorList>
            <person name="Brooks B."/>
            <person name="Olm M.R."/>
            <person name="Firek B.A."/>
            <person name="Baker R."/>
            <person name="Thomas B.C."/>
            <person name="Morowitz M.J."/>
            <person name="Banfield J.F."/>
        </authorList>
    </citation>
    <scope>NUCLEOTIDE SEQUENCE [LARGE SCALE GENOMIC DNA]</scope>
    <source>
        <strain evidence="2">S2_005_002_R2_34</strain>
    </source>
</reference>
<organism evidence="2 3">
    <name type="scientific">Rhodovulum sulfidophilum</name>
    <name type="common">Rhodobacter sulfidophilus</name>
    <dbReference type="NCBI Taxonomy" id="35806"/>
    <lineage>
        <taxon>Bacteria</taxon>
        <taxon>Pseudomonadati</taxon>
        <taxon>Pseudomonadota</taxon>
        <taxon>Alphaproteobacteria</taxon>
        <taxon>Rhodobacterales</taxon>
        <taxon>Paracoccaceae</taxon>
        <taxon>Rhodovulum</taxon>
    </lineage>
</organism>
<accession>A0A2W5PWY7</accession>
<keyword evidence="1" id="KW-0472">Membrane</keyword>
<dbReference type="Proteomes" id="UP000249185">
    <property type="component" value="Unassembled WGS sequence"/>
</dbReference>
<keyword evidence="1" id="KW-0812">Transmembrane</keyword>
<feature type="transmembrane region" description="Helical" evidence="1">
    <location>
        <begin position="6"/>
        <end position="27"/>
    </location>
</feature>
<keyword evidence="1" id="KW-1133">Transmembrane helix</keyword>
<dbReference type="InterPro" id="IPR019201">
    <property type="entry name" value="DUF2065"/>
</dbReference>
<dbReference type="EMBL" id="QFPW01000007">
    <property type="protein sequence ID" value="PZQ49387.1"/>
    <property type="molecule type" value="Genomic_DNA"/>
</dbReference>
<name>A0A2W5PWY7_RHOSU</name>